<reference evidence="2 3" key="1">
    <citation type="journal article" date="2016" name="DNA Res.">
        <title>Genome sequence of Aspergillus luchuensis NBRC 4314.</title>
        <authorList>
            <person name="Yamada O."/>
            <person name="Machida M."/>
            <person name="Hosoyama A."/>
            <person name="Goto M."/>
            <person name="Takahashi T."/>
            <person name="Futagami T."/>
            <person name="Yamagata Y."/>
            <person name="Takeuchi M."/>
            <person name="Kobayashi T."/>
            <person name="Koike H."/>
            <person name="Abe K."/>
            <person name="Asai K."/>
            <person name="Arita M."/>
            <person name="Fujita N."/>
            <person name="Fukuda K."/>
            <person name="Higa K."/>
            <person name="Horikawa H."/>
            <person name="Ishikawa T."/>
            <person name="Jinno K."/>
            <person name="Kato Y."/>
            <person name="Kirimura K."/>
            <person name="Mizutani O."/>
            <person name="Nakasone K."/>
            <person name="Sano M."/>
            <person name="Shiraishi Y."/>
            <person name="Tsukahara M."/>
            <person name="Gomi K."/>
        </authorList>
    </citation>
    <scope>NUCLEOTIDE SEQUENCE [LARGE SCALE GENOMIC DNA]</scope>
    <source>
        <strain evidence="2 3">RIB 2604</strain>
    </source>
</reference>
<proteinExistence type="predicted"/>
<reference evidence="3" key="2">
    <citation type="submission" date="2016-02" db="EMBL/GenBank/DDBJ databases">
        <title>Genome sequencing of Aspergillus luchuensis NBRC 4314.</title>
        <authorList>
            <person name="Yamada O."/>
        </authorList>
    </citation>
    <scope>NUCLEOTIDE SEQUENCE [LARGE SCALE GENOMIC DNA]</scope>
    <source>
        <strain evidence="3">RIB 2604</strain>
    </source>
</reference>
<evidence type="ECO:0000256" key="1">
    <source>
        <dbReference type="SAM" id="SignalP"/>
    </source>
</evidence>
<gene>
    <name evidence="2" type="ORF">RIB2604_01704500</name>
</gene>
<protein>
    <submittedName>
        <fullName evidence="2">Spore-specific catalase CatA</fullName>
    </submittedName>
</protein>
<feature type="chain" id="PRO_5007523684" evidence="1">
    <location>
        <begin position="27"/>
        <end position="131"/>
    </location>
</feature>
<keyword evidence="1" id="KW-0732">Signal</keyword>
<accession>A0A146FCC2</accession>
<comment type="caution">
    <text evidence="2">The sequence shown here is derived from an EMBL/GenBank/DDBJ whole genome shotgun (WGS) entry which is preliminary data.</text>
</comment>
<dbReference type="AlphaFoldDB" id="A0A146FCC2"/>
<dbReference type="Proteomes" id="UP000075230">
    <property type="component" value="Unassembled WGS sequence"/>
</dbReference>
<name>A0A146FCC2_ASPKA</name>
<evidence type="ECO:0000313" key="3">
    <source>
        <dbReference type="Proteomes" id="UP000075230"/>
    </source>
</evidence>
<sequence length="131" mass="14196">MSAVFARVSIVGSAVAVSSLVSAVYSDRSVVLVGPKAVYIDIIIKFQGPSDDEEYALALKIAETIHALPVHPPSMLRQSETAWISWMGQMEVESKTRHQQWRCRAVPRAADASTFSPSVNQCLLGPELAGL</sequence>
<feature type="signal peptide" evidence="1">
    <location>
        <begin position="1"/>
        <end position="26"/>
    </location>
</feature>
<organism evidence="2 3">
    <name type="scientific">Aspergillus kawachii</name>
    <name type="common">White koji mold</name>
    <name type="synonym">Aspergillus awamori var. kawachi</name>
    <dbReference type="NCBI Taxonomy" id="1069201"/>
    <lineage>
        <taxon>Eukaryota</taxon>
        <taxon>Fungi</taxon>
        <taxon>Dikarya</taxon>
        <taxon>Ascomycota</taxon>
        <taxon>Pezizomycotina</taxon>
        <taxon>Eurotiomycetes</taxon>
        <taxon>Eurotiomycetidae</taxon>
        <taxon>Eurotiales</taxon>
        <taxon>Aspergillaceae</taxon>
        <taxon>Aspergillus</taxon>
        <taxon>Aspergillus subgen. Circumdati</taxon>
    </lineage>
</organism>
<evidence type="ECO:0000313" key="2">
    <source>
        <dbReference type="EMBL" id="GAT23312.1"/>
    </source>
</evidence>
<dbReference type="EMBL" id="BCWF01000017">
    <property type="protein sequence ID" value="GAT23312.1"/>
    <property type="molecule type" value="Genomic_DNA"/>
</dbReference>